<dbReference type="InterPro" id="IPR050612">
    <property type="entry name" value="Prok_Mopterin_Oxidored"/>
</dbReference>
<accession>A0A162R211</accession>
<comment type="caution">
    <text evidence="6">The sequence shown here is derived from an EMBL/GenBank/DDBJ whole genome shotgun (WGS) entry which is preliminary data.</text>
</comment>
<evidence type="ECO:0000259" key="5">
    <source>
        <dbReference type="PROSITE" id="PS51669"/>
    </source>
</evidence>
<keyword evidence="3" id="KW-0408">Iron</keyword>
<protein>
    <submittedName>
        <fullName evidence="6">Formate dehydrogenase H</fullName>
        <ecNumber evidence="6">1.1.99.33</ecNumber>
        <ecNumber evidence="6">1.2.1.2</ecNumber>
    </submittedName>
</protein>
<dbReference type="GO" id="GO:0043546">
    <property type="term" value="F:molybdopterin cofactor binding"/>
    <property type="evidence" value="ECO:0007669"/>
    <property type="project" value="InterPro"/>
</dbReference>
<dbReference type="Gene3D" id="2.20.25.90">
    <property type="entry name" value="ADC-like domains"/>
    <property type="match status" value="1"/>
</dbReference>
<dbReference type="InterPro" id="IPR009010">
    <property type="entry name" value="Asp_de-COase-like_dom_sf"/>
</dbReference>
<dbReference type="InterPro" id="IPR006657">
    <property type="entry name" value="MoPterin_dinucl-bd_dom"/>
</dbReference>
<dbReference type="EMBL" id="LWAE01000009">
    <property type="protein sequence ID" value="KZL89307.1"/>
    <property type="molecule type" value="Genomic_DNA"/>
</dbReference>
<keyword evidence="7" id="KW-1185">Reference proteome</keyword>
<dbReference type="EC" id="1.1.99.33" evidence="6"/>
<organism evidence="6 7">
    <name type="scientific">Clostridium magnum DSM 2767</name>
    <dbReference type="NCBI Taxonomy" id="1121326"/>
    <lineage>
        <taxon>Bacteria</taxon>
        <taxon>Bacillati</taxon>
        <taxon>Bacillota</taxon>
        <taxon>Clostridia</taxon>
        <taxon>Eubacteriales</taxon>
        <taxon>Clostridiaceae</taxon>
        <taxon>Clostridium</taxon>
    </lineage>
</organism>
<dbReference type="Pfam" id="PF04879">
    <property type="entry name" value="Molybdop_Fe4S4"/>
    <property type="match status" value="1"/>
</dbReference>
<dbReference type="Pfam" id="PF01568">
    <property type="entry name" value="Molydop_binding"/>
    <property type="match status" value="1"/>
</dbReference>
<dbReference type="SUPFAM" id="SSF50692">
    <property type="entry name" value="ADC-like"/>
    <property type="match status" value="1"/>
</dbReference>
<dbReference type="Gene3D" id="3.30.2070.10">
    <property type="entry name" value="Formate dehydrogenase/DMSO reductase"/>
    <property type="match status" value="1"/>
</dbReference>
<dbReference type="InterPro" id="IPR006963">
    <property type="entry name" value="Mopterin_OxRdtase_4Fe-4S_dom"/>
</dbReference>
<dbReference type="SMART" id="SM00926">
    <property type="entry name" value="Molybdop_Fe4S4"/>
    <property type="match status" value="1"/>
</dbReference>
<feature type="domain" description="4Fe-4S Mo/W bis-MGD-type" evidence="5">
    <location>
        <begin position="19"/>
        <end position="77"/>
    </location>
</feature>
<evidence type="ECO:0000256" key="4">
    <source>
        <dbReference type="ARBA" id="ARBA00023014"/>
    </source>
</evidence>
<dbReference type="EC" id="1.2.1.2" evidence="6"/>
<gene>
    <name evidence="6" type="primary">fdhF_4</name>
    <name evidence="6" type="ORF">CLMAG_52090</name>
</gene>
<dbReference type="GO" id="GO:0016491">
    <property type="term" value="F:oxidoreductase activity"/>
    <property type="evidence" value="ECO:0007669"/>
    <property type="project" value="UniProtKB-KW"/>
</dbReference>
<evidence type="ECO:0000256" key="3">
    <source>
        <dbReference type="ARBA" id="ARBA00023004"/>
    </source>
</evidence>
<dbReference type="PROSITE" id="PS51669">
    <property type="entry name" value="4FE4S_MOW_BIS_MGD"/>
    <property type="match status" value="1"/>
</dbReference>
<evidence type="ECO:0000313" key="7">
    <source>
        <dbReference type="Proteomes" id="UP000076603"/>
    </source>
</evidence>
<dbReference type="GO" id="GO:0051536">
    <property type="term" value="F:iron-sulfur cluster binding"/>
    <property type="evidence" value="ECO:0007669"/>
    <property type="project" value="UniProtKB-KW"/>
</dbReference>
<sequence length="668" mass="76811">MIFSIVYVIMLNKITGRMLQDMKSHGCTLDCFGCCKLNVYVENNEIVKIEGDKNHPYTKGIMCEKGRNHLKRLSDKDRLYSPMKKENGKWTNISFEEAIDIIANKLKYYKEKYSSNSVMHYSESGSGSILKGIEDIFFNFYGGITKADGGTCWSAGTKAQKYDFGYNKSHFIDDVLNAKNIILWSKNPANSHIHLFHRIKKAKEKGAKIIVIDPIITDTANSADIHIRINPSTDAALAMAMTKVIIEENLQDIEFIKENVIGFEEYKDYLNTLDLNYLCDECGVDINTIRELTYLYAKEKYSTIYIGYGVQRYKNGGNTIRAIDALASITGNIGKKGGGVNYNNKVYPSVLNLDPYNSHKYASKERYFDLNKFAQYAKDNVKAIFISKANPLNQWPNLNEFTKTFKSIEFKVCIDMFLTDTAKHCDLIIPCTNTFESEDLLYSSMSNPYIIYNEKCVEPKHKLMDEYYFFRELARKMEIKDYPYVSKKEYLGEIIKPLEERGVTLEKIKNEYVTIQEIDIAWKDLIFDTPSKKIEIYSESAKNDNLSPIPVYINEKKSKLRLLTTHPKRSLMSQGFKDVDGIAVAYVGKNTSQKYNLHNEEVVTLKSDCGEIDVRINITDRILGNIVHMEVGWWEKNSNPNFLTKNEVSDMGKQVAYYDTFVEIKKKN</sequence>
<dbReference type="GO" id="GO:0046872">
    <property type="term" value="F:metal ion binding"/>
    <property type="evidence" value="ECO:0007669"/>
    <property type="project" value="UniProtKB-KW"/>
</dbReference>
<evidence type="ECO:0000256" key="2">
    <source>
        <dbReference type="ARBA" id="ARBA00022723"/>
    </source>
</evidence>
<reference evidence="6 7" key="1">
    <citation type="submission" date="2016-04" db="EMBL/GenBank/DDBJ databases">
        <title>Genome sequence of Clostridium magnum DSM 2767.</title>
        <authorList>
            <person name="Poehlein A."/>
            <person name="Uhlig R."/>
            <person name="Fischer R."/>
            <person name="Bahl H."/>
            <person name="Daniel R."/>
        </authorList>
    </citation>
    <scope>NUCLEOTIDE SEQUENCE [LARGE SCALE GENOMIC DNA]</scope>
    <source>
        <strain evidence="6 7">DSM 2767</strain>
    </source>
</reference>
<keyword evidence="4" id="KW-0411">Iron-sulfur</keyword>
<keyword evidence="6" id="KW-0560">Oxidoreductase</keyword>
<dbReference type="STRING" id="1121326.CLMAG_52090"/>
<dbReference type="AlphaFoldDB" id="A0A162R211"/>
<dbReference type="Proteomes" id="UP000076603">
    <property type="component" value="Unassembled WGS sequence"/>
</dbReference>
<dbReference type="SUPFAM" id="SSF53706">
    <property type="entry name" value="Formate dehydrogenase/DMSO reductase, domains 1-3"/>
    <property type="match status" value="1"/>
</dbReference>
<dbReference type="Gene3D" id="3.40.50.740">
    <property type="match status" value="1"/>
</dbReference>
<dbReference type="Gene3D" id="2.40.40.20">
    <property type="match status" value="1"/>
</dbReference>
<dbReference type="PANTHER" id="PTHR43742:SF6">
    <property type="entry name" value="OXIDOREDUCTASE YYAE-RELATED"/>
    <property type="match status" value="1"/>
</dbReference>
<comment type="similarity">
    <text evidence="1">Belongs to the prokaryotic molybdopterin-containing oxidoreductase family.</text>
</comment>
<dbReference type="CDD" id="cd02766">
    <property type="entry name" value="MopB_3"/>
    <property type="match status" value="1"/>
</dbReference>
<keyword evidence="2" id="KW-0479">Metal-binding</keyword>
<proteinExistence type="inferred from homology"/>
<dbReference type="InterPro" id="IPR006656">
    <property type="entry name" value="Mopterin_OxRdtase"/>
</dbReference>
<evidence type="ECO:0000313" key="6">
    <source>
        <dbReference type="EMBL" id="KZL89307.1"/>
    </source>
</evidence>
<evidence type="ECO:0000256" key="1">
    <source>
        <dbReference type="ARBA" id="ARBA00010312"/>
    </source>
</evidence>
<dbReference type="PANTHER" id="PTHR43742">
    <property type="entry name" value="TRIMETHYLAMINE-N-OXIDE REDUCTASE"/>
    <property type="match status" value="1"/>
</dbReference>
<dbReference type="PATRIC" id="fig|1121326.3.peg.5268"/>
<dbReference type="Gene3D" id="3.40.228.10">
    <property type="entry name" value="Dimethylsulfoxide Reductase, domain 2"/>
    <property type="match status" value="1"/>
</dbReference>
<dbReference type="Pfam" id="PF00384">
    <property type="entry name" value="Molybdopterin"/>
    <property type="match status" value="1"/>
</dbReference>
<name>A0A162R211_9CLOT</name>